<reference evidence="4 5" key="1">
    <citation type="submission" date="2019-05" db="EMBL/GenBank/DDBJ databases">
        <title>Draft Genome of Bradyrhizobium elkanii strain SEMIA 938, Used in Commercial Inoculants for Lupinus spp. in Brazil.</title>
        <authorList>
            <person name="Hungria M."/>
            <person name="Delamuta J.R.M."/>
            <person name="Ribeiro R.A."/>
            <person name="Nogueira M.A."/>
        </authorList>
    </citation>
    <scope>NUCLEOTIDE SEQUENCE [LARGE SCALE GENOMIC DNA]</scope>
    <source>
        <strain evidence="4 5">Semia 938</strain>
    </source>
</reference>
<sequence>MQAPPFNLDGRVAIVTGGGRGIGAAIARRLAEAGTTVVIANRTLDVAETLARELVVEGRSAHCVPFDGLDRGSLRALVDSVAARYGRLDIVVHNAGGCPWSSLEELDEAKLEETLALNLSASIWLAQAAIPHMRAVRFGRILVTSSVSARVAMGGGAHYSAAKAGVNAFIRGAAFELARDGITVNGVEAGFIEKPGRGTMSAPENRAKLERFIPMGHMGSADDIACAMLYLASSEAKYVTGQTIVVDGGSTLPETGFAVERQWGV</sequence>
<evidence type="ECO:0000256" key="1">
    <source>
        <dbReference type="ARBA" id="ARBA00006484"/>
    </source>
</evidence>
<dbReference type="InterPro" id="IPR020904">
    <property type="entry name" value="Sc_DH/Rdtase_CS"/>
</dbReference>
<comment type="similarity">
    <text evidence="1">Belongs to the short-chain dehydrogenases/reductases (SDR) family.</text>
</comment>
<dbReference type="PANTHER" id="PTHR43639">
    <property type="entry name" value="OXIDOREDUCTASE, SHORT-CHAIN DEHYDROGENASE/REDUCTASE FAMILY (AFU_ORTHOLOGUE AFUA_5G02870)"/>
    <property type="match status" value="1"/>
</dbReference>
<dbReference type="FunFam" id="3.40.50.720:FF:000084">
    <property type="entry name" value="Short-chain dehydrogenase reductase"/>
    <property type="match status" value="1"/>
</dbReference>
<dbReference type="PRINTS" id="PR00080">
    <property type="entry name" value="SDRFAMILY"/>
</dbReference>
<evidence type="ECO:0000259" key="3">
    <source>
        <dbReference type="SMART" id="SM00822"/>
    </source>
</evidence>
<dbReference type="Proteomes" id="UP000305095">
    <property type="component" value="Unassembled WGS sequence"/>
</dbReference>
<dbReference type="CDD" id="cd05233">
    <property type="entry name" value="SDR_c"/>
    <property type="match status" value="1"/>
</dbReference>
<dbReference type="InterPro" id="IPR057326">
    <property type="entry name" value="KR_dom"/>
</dbReference>
<evidence type="ECO:0000256" key="2">
    <source>
        <dbReference type="ARBA" id="ARBA00023002"/>
    </source>
</evidence>
<comment type="caution">
    <text evidence="4">The sequence shown here is derived from an EMBL/GenBank/DDBJ whole genome shotgun (WGS) entry which is preliminary data.</text>
</comment>
<dbReference type="InterPro" id="IPR002347">
    <property type="entry name" value="SDR_fam"/>
</dbReference>
<name>A0A4U6S753_BRAEL</name>
<dbReference type="PRINTS" id="PR00081">
    <property type="entry name" value="GDHRDH"/>
</dbReference>
<proteinExistence type="inferred from homology"/>
<dbReference type="PANTHER" id="PTHR43639:SF1">
    <property type="entry name" value="SHORT-CHAIN DEHYDROGENASE_REDUCTASE FAMILY PROTEIN"/>
    <property type="match status" value="1"/>
</dbReference>
<dbReference type="SUPFAM" id="SSF51735">
    <property type="entry name" value="NAD(P)-binding Rossmann-fold domains"/>
    <property type="match status" value="1"/>
</dbReference>
<evidence type="ECO:0000313" key="4">
    <source>
        <dbReference type="EMBL" id="TKV83644.1"/>
    </source>
</evidence>
<dbReference type="Pfam" id="PF13561">
    <property type="entry name" value="adh_short_C2"/>
    <property type="match status" value="1"/>
</dbReference>
<accession>A0A4U6S753</accession>
<dbReference type="AlphaFoldDB" id="A0A4U6S753"/>
<evidence type="ECO:0000313" key="5">
    <source>
        <dbReference type="Proteomes" id="UP000305095"/>
    </source>
</evidence>
<protein>
    <submittedName>
        <fullName evidence="4">SDR family oxidoreductase</fullName>
    </submittedName>
</protein>
<dbReference type="EMBL" id="SZZP01000001">
    <property type="protein sequence ID" value="TKV83644.1"/>
    <property type="molecule type" value="Genomic_DNA"/>
</dbReference>
<dbReference type="SMART" id="SM00822">
    <property type="entry name" value="PKS_KR"/>
    <property type="match status" value="1"/>
</dbReference>
<dbReference type="PROSITE" id="PS00061">
    <property type="entry name" value="ADH_SHORT"/>
    <property type="match status" value="1"/>
</dbReference>
<gene>
    <name evidence="4" type="ORF">FDV58_00075</name>
</gene>
<dbReference type="GO" id="GO:0016491">
    <property type="term" value="F:oxidoreductase activity"/>
    <property type="evidence" value="ECO:0007669"/>
    <property type="project" value="UniProtKB-KW"/>
</dbReference>
<dbReference type="InterPro" id="IPR036291">
    <property type="entry name" value="NAD(P)-bd_dom_sf"/>
</dbReference>
<organism evidence="4 5">
    <name type="scientific">Bradyrhizobium elkanii</name>
    <dbReference type="NCBI Taxonomy" id="29448"/>
    <lineage>
        <taxon>Bacteria</taxon>
        <taxon>Pseudomonadati</taxon>
        <taxon>Pseudomonadota</taxon>
        <taxon>Alphaproteobacteria</taxon>
        <taxon>Hyphomicrobiales</taxon>
        <taxon>Nitrobacteraceae</taxon>
        <taxon>Bradyrhizobium</taxon>
    </lineage>
</organism>
<dbReference type="RefSeq" id="WP_137476234.1">
    <property type="nucleotide sequence ID" value="NZ_SZZP01000001.1"/>
</dbReference>
<keyword evidence="2" id="KW-0560">Oxidoreductase</keyword>
<feature type="domain" description="Ketoreductase" evidence="3">
    <location>
        <begin position="11"/>
        <end position="190"/>
    </location>
</feature>
<dbReference type="Gene3D" id="3.40.50.720">
    <property type="entry name" value="NAD(P)-binding Rossmann-like Domain"/>
    <property type="match status" value="1"/>
</dbReference>